<sequence length="190" mass="21058">MHDCLTYTQVFSVVSFMSEIRVCNASWNVYCSFLTLVMRVYLNVSSGVDNNETLKVFRSGGADPDGNQPGDLYVTIKVREDPVFRREGANIHVDAVLSVTQAILGGTIQVPTLTGDVVLKVRPGTQPGQKVVLKSKGIKTRNSFAFGDQYVHYNVSIPTNLTQRQRQLIEEFAKEEQGEYDRHAAAGASR</sequence>
<evidence type="ECO:0000313" key="2">
    <source>
        <dbReference type="Proteomes" id="UP001163603"/>
    </source>
</evidence>
<accession>A0ACC0YNR4</accession>
<dbReference type="EMBL" id="CM047741">
    <property type="protein sequence ID" value="KAJ0038995.1"/>
    <property type="molecule type" value="Genomic_DNA"/>
</dbReference>
<reference evidence="2" key="1">
    <citation type="journal article" date="2023" name="G3 (Bethesda)">
        <title>Genome assembly and association tests identify interacting loci associated with vigor, precocity, and sex in interspecific pistachio rootstocks.</title>
        <authorList>
            <person name="Palmer W."/>
            <person name="Jacygrad E."/>
            <person name="Sagayaradj S."/>
            <person name="Cavanaugh K."/>
            <person name="Han R."/>
            <person name="Bertier L."/>
            <person name="Beede B."/>
            <person name="Kafkas S."/>
            <person name="Golino D."/>
            <person name="Preece J."/>
            <person name="Michelmore R."/>
        </authorList>
    </citation>
    <scope>NUCLEOTIDE SEQUENCE [LARGE SCALE GENOMIC DNA]</scope>
</reference>
<proteinExistence type="predicted"/>
<protein>
    <submittedName>
        <fullName evidence="1">Uncharacterized protein</fullName>
    </submittedName>
</protein>
<organism evidence="1 2">
    <name type="scientific">Pistacia integerrima</name>
    <dbReference type="NCBI Taxonomy" id="434235"/>
    <lineage>
        <taxon>Eukaryota</taxon>
        <taxon>Viridiplantae</taxon>
        <taxon>Streptophyta</taxon>
        <taxon>Embryophyta</taxon>
        <taxon>Tracheophyta</taxon>
        <taxon>Spermatophyta</taxon>
        <taxon>Magnoliopsida</taxon>
        <taxon>eudicotyledons</taxon>
        <taxon>Gunneridae</taxon>
        <taxon>Pentapetalae</taxon>
        <taxon>rosids</taxon>
        <taxon>malvids</taxon>
        <taxon>Sapindales</taxon>
        <taxon>Anacardiaceae</taxon>
        <taxon>Pistacia</taxon>
    </lineage>
</organism>
<evidence type="ECO:0000313" key="1">
    <source>
        <dbReference type="EMBL" id="KAJ0038995.1"/>
    </source>
</evidence>
<keyword evidence="2" id="KW-1185">Reference proteome</keyword>
<comment type="caution">
    <text evidence="1">The sequence shown here is derived from an EMBL/GenBank/DDBJ whole genome shotgun (WGS) entry which is preliminary data.</text>
</comment>
<name>A0ACC0YNR4_9ROSI</name>
<gene>
    <name evidence="1" type="ORF">Pint_24072</name>
</gene>
<dbReference type="Proteomes" id="UP001163603">
    <property type="component" value="Chromosome 6"/>
</dbReference>